<dbReference type="VEuPathDB" id="FungiDB:H310_08390"/>
<sequence length="281" mass="31046">VIERYVHYDGAGDQYVGRVVVGLPLGSGDFAVLPPHFQAGSEIVVAAAGKLNFPRLWAHQSLHGVLTKFLASLAFHMDFLVNTLPAKHPLLASVLFGDMQLATDLQSIVKLTSDTMQPTGIPPRVALHVQLNRNMEAIRSLPQEVSEGIEKLLEDKGVTDGNITQSLLEELLKKAVNDVVMTTQTHSQATTPVESNALPVHPVHFWRGRWHLLPEDFELPSVDVATGWHLWWCGSQGRGIPALLKVQPRDLTRKQAKILCEWRFAVDELQSCHRAATGSDI</sequence>
<protein>
    <submittedName>
        <fullName evidence="1">Uncharacterized protein</fullName>
    </submittedName>
</protein>
<name>A0A3R7CUK3_9STRA</name>
<dbReference type="Proteomes" id="UP000285060">
    <property type="component" value="Unassembled WGS sequence"/>
</dbReference>
<organism evidence="1 2">
    <name type="scientific">Aphanomyces invadans</name>
    <dbReference type="NCBI Taxonomy" id="157072"/>
    <lineage>
        <taxon>Eukaryota</taxon>
        <taxon>Sar</taxon>
        <taxon>Stramenopiles</taxon>
        <taxon>Oomycota</taxon>
        <taxon>Saprolegniomycetes</taxon>
        <taxon>Saprolegniales</taxon>
        <taxon>Verrucalvaceae</taxon>
        <taxon>Aphanomyces</taxon>
    </lineage>
</organism>
<evidence type="ECO:0000313" key="2">
    <source>
        <dbReference type="Proteomes" id="UP000285060"/>
    </source>
</evidence>
<accession>A0A3R7CUK3</accession>
<comment type="caution">
    <text evidence="1">The sequence shown here is derived from an EMBL/GenBank/DDBJ whole genome shotgun (WGS) entry which is preliminary data.</text>
</comment>
<dbReference type="AlphaFoldDB" id="A0A3R7CUK3"/>
<evidence type="ECO:0000313" key="1">
    <source>
        <dbReference type="EMBL" id="RHY23855.1"/>
    </source>
</evidence>
<proteinExistence type="predicted"/>
<reference evidence="1 2" key="1">
    <citation type="submission" date="2018-08" db="EMBL/GenBank/DDBJ databases">
        <title>Aphanomyces genome sequencing and annotation.</title>
        <authorList>
            <person name="Minardi D."/>
            <person name="Oidtmann B."/>
            <person name="Van Der Giezen M."/>
            <person name="Studholme D.J."/>
        </authorList>
    </citation>
    <scope>NUCLEOTIDE SEQUENCE [LARGE SCALE GENOMIC DNA]</scope>
    <source>
        <strain evidence="1 2">NJM0002</strain>
    </source>
</reference>
<dbReference type="EMBL" id="QUSY01001729">
    <property type="protein sequence ID" value="RHY23855.1"/>
    <property type="molecule type" value="Genomic_DNA"/>
</dbReference>
<keyword evidence="2" id="KW-1185">Reference proteome</keyword>
<feature type="non-terminal residue" evidence="1">
    <location>
        <position position="1"/>
    </location>
</feature>
<gene>
    <name evidence="1" type="ORF">DYB32_009043</name>
</gene>